<reference evidence="5" key="1">
    <citation type="submission" date="2023-05" db="EMBL/GenBank/DDBJ databases">
        <title>Cataloging the Phylogenetic Diversity of Human Bladder Bacteria.</title>
        <authorList>
            <person name="Du J."/>
        </authorList>
    </citation>
    <scope>NUCLEOTIDE SEQUENCE</scope>
    <source>
        <strain evidence="5">UMB9978</strain>
    </source>
</reference>
<evidence type="ECO:0000313" key="6">
    <source>
        <dbReference type="Proteomes" id="UP001240483"/>
    </source>
</evidence>
<organism evidence="5 6">
    <name type="scientific">Pseudoglutamicibacter cumminsii</name>
    <dbReference type="NCBI Taxonomy" id="156979"/>
    <lineage>
        <taxon>Bacteria</taxon>
        <taxon>Bacillati</taxon>
        <taxon>Actinomycetota</taxon>
        <taxon>Actinomycetes</taxon>
        <taxon>Micrococcales</taxon>
        <taxon>Micrococcaceae</taxon>
        <taxon>Pseudoglutamicibacter</taxon>
    </lineage>
</organism>
<accession>A0AAP4C898</accession>
<feature type="active site" description="Charge relay system" evidence="1">
    <location>
        <position position="200"/>
    </location>
</feature>
<evidence type="ECO:0000259" key="4">
    <source>
        <dbReference type="Pfam" id="PF12697"/>
    </source>
</evidence>
<evidence type="ECO:0000313" key="5">
    <source>
        <dbReference type="EMBL" id="MDK6275810.1"/>
    </source>
</evidence>
<dbReference type="InterPro" id="IPR012354">
    <property type="entry name" value="Esterase_lipase"/>
</dbReference>
<sequence>MVADEAFVPQPGSAVPGSFVPGTSGVGVLLIHGFTSRPASLGDWGRTLQDAGHAVSMPLLPGHGTRWQDLQVASADEWCACVEDAYDALAAECDAVAVGGLSMGGTLTAYLGAVRRPAHLFLVNPAFSYPLQATFAGLVKRFVATVPAIGDDIRKSGVTEGAYDRVPVAAVDQMTRLVARTRRMLPGIEAPITLFRSAVDHVVPDSTVTHLRRGLRPSVRDQLRHVDLPNSFHVATLDEDAPLIFSESRDVVDGIARDVAKGV</sequence>
<feature type="active site" description="Nucleophile" evidence="1">
    <location>
        <position position="102"/>
    </location>
</feature>
<name>A0AAP4C898_9MICC</name>
<comment type="caution">
    <text evidence="5">The sequence shown here is derived from an EMBL/GenBank/DDBJ whole genome shotgun (WGS) entry which is preliminary data.</text>
</comment>
<proteinExistence type="predicted"/>
<feature type="active site" description="Charge relay system" evidence="1">
    <location>
        <position position="233"/>
    </location>
</feature>
<feature type="binding site" evidence="2">
    <location>
        <position position="103"/>
    </location>
    <ligand>
        <name>substrate</name>
    </ligand>
</feature>
<dbReference type="RefSeq" id="WP_101630009.1">
    <property type="nucleotide sequence ID" value="NZ_CALUAG010000014.1"/>
</dbReference>
<dbReference type="SUPFAM" id="SSF53474">
    <property type="entry name" value="alpha/beta-Hydrolases"/>
    <property type="match status" value="1"/>
</dbReference>
<dbReference type="AlphaFoldDB" id="A0AAP4C898"/>
<evidence type="ECO:0000256" key="2">
    <source>
        <dbReference type="PIRSR" id="PIRSR017388-2"/>
    </source>
</evidence>
<evidence type="ECO:0000256" key="1">
    <source>
        <dbReference type="PIRSR" id="PIRSR017388-1"/>
    </source>
</evidence>
<feature type="binding site" evidence="2">
    <location>
        <position position="34"/>
    </location>
    <ligand>
        <name>substrate</name>
    </ligand>
</feature>
<feature type="site" description="Important for substrate specificity" evidence="3">
    <location>
        <position position="149"/>
    </location>
</feature>
<evidence type="ECO:0000256" key="3">
    <source>
        <dbReference type="PIRSR" id="PIRSR017388-3"/>
    </source>
</evidence>
<keyword evidence="5" id="KW-0378">Hydrolase</keyword>
<gene>
    <name evidence="5" type="ORF">QP116_08720</name>
</gene>
<dbReference type="GO" id="GO:0052689">
    <property type="term" value="F:carboxylic ester hydrolase activity"/>
    <property type="evidence" value="ECO:0007669"/>
    <property type="project" value="InterPro"/>
</dbReference>
<dbReference type="EMBL" id="JASODW010000012">
    <property type="protein sequence ID" value="MDK6275810.1"/>
    <property type="molecule type" value="Genomic_DNA"/>
</dbReference>
<feature type="domain" description="AB hydrolase-1" evidence="4">
    <location>
        <begin position="28"/>
        <end position="204"/>
    </location>
</feature>
<dbReference type="PIRSF" id="PIRSF017388">
    <property type="entry name" value="Esterase_lipase"/>
    <property type="match status" value="1"/>
</dbReference>
<dbReference type="InterPro" id="IPR029058">
    <property type="entry name" value="AB_hydrolase_fold"/>
</dbReference>
<dbReference type="Proteomes" id="UP001240483">
    <property type="component" value="Unassembled WGS sequence"/>
</dbReference>
<dbReference type="Gene3D" id="3.40.50.1820">
    <property type="entry name" value="alpha/beta hydrolase"/>
    <property type="match status" value="1"/>
</dbReference>
<dbReference type="InterPro" id="IPR000073">
    <property type="entry name" value="AB_hydrolase_1"/>
</dbReference>
<protein>
    <submittedName>
        <fullName evidence="5">Alpha/beta fold hydrolase</fullName>
    </submittedName>
</protein>
<dbReference type="Pfam" id="PF12697">
    <property type="entry name" value="Abhydrolase_6"/>
    <property type="match status" value="1"/>
</dbReference>